<reference evidence="2 3" key="1">
    <citation type="submission" date="2016-10" db="EMBL/GenBank/DDBJ databases">
        <authorList>
            <person name="de Groot N.N."/>
        </authorList>
    </citation>
    <scope>NUCLEOTIDE SEQUENCE [LARGE SCALE GENOMIC DNA]</scope>
    <source>
        <strain evidence="2 3">DSM 21228</strain>
    </source>
</reference>
<dbReference type="EMBL" id="FNQP01000012">
    <property type="protein sequence ID" value="SEA71998.1"/>
    <property type="molecule type" value="Genomic_DNA"/>
</dbReference>
<keyword evidence="1" id="KW-0472">Membrane</keyword>
<keyword evidence="1" id="KW-0812">Transmembrane</keyword>
<keyword evidence="1" id="KW-1133">Transmembrane helix</keyword>
<evidence type="ECO:0000256" key="1">
    <source>
        <dbReference type="SAM" id="Phobius"/>
    </source>
</evidence>
<feature type="transmembrane region" description="Helical" evidence="1">
    <location>
        <begin position="117"/>
        <end position="138"/>
    </location>
</feature>
<name>A0A1H4DHH0_9GAMM</name>
<dbReference type="RefSeq" id="WP_139282163.1">
    <property type="nucleotide sequence ID" value="NZ_FNQP01000012.1"/>
</dbReference>
<dbReference type="AlphaFoldDB" id="A0A1H4DHH0"/>
<dbReference type="OrthoDB" id="5620664at2"/>
<keyword evidence="3" id="KW-1185">Reference proteome</keyword>
<evidence type="ECO:0000313" key="2">
    <source>
        <dbReference type="EMBL" id="SEA71998.1"/>
    </source>
</evidence>
<evidence type="ECO:0000313" key="3">
    <source>
        <dbReference type="Proteomes" id="UP000199397"/>
    </source>
</evidence>
<proteinExistence type="predicted"/>
<sequence>MTNNEYQSMAMSQYMLREFREQCKQQQDAKTQENTKLDYQQFDHEVLTYPIFSNHACGNHDAKELLKTNSEEAYCERWRVFYEPNPWKLPQINYQKQLDEQLEVLKQRLFHLNSPRLILFMATFIVIILLVMRGHFLLPSVPILALAGYWYASERKIRATQQLLGKHLDKMQALDVQKESIAHQLESLPPPAMLTQLNTEYQQAVAKLFYNTLLYLLPPAECSNLSQTLRQQRWEGFIMESWGYLQLPLAAQQHTEIRHTLLDDKHIPLVAMQDDPYGRKGHNVYRVQYIHLWILTQRGLLMGRGYFDRVAKQFLYEQQEFYPYAQLSHLELIEQYLPEEPLLKQRLPENLYQRYFQQAVSVMSIKTVTGKSYECAALPVNERPFRQTEWQEHYRLDTDIQHLNRCLHQRMYGLAKTA</sequence>
<protein>
    <submittedName>
        <fullName evidence="2">Uncharacterized protein</fullName>
    </submittedName>
</protein>
<gene>
    <name evidence="2" type="ORF">SAMN05660964_02239</name>
</gene>
<organism evidence="2 3">
    <name type="scientific">Thiothrix caldifontis</name>
    <dbReference type="NCBI Taxonomy" id="525918"/>
    <lineage>
        <taxon>Bacteria</taxon>
        <taxon>Pseudomonadati</taxon>
        <taxon>Pseudomonadota</taxon>
        <taxon>Gammaproteobacteria</taxon>
        <taxon>Thiotrichales</taxon>
        <taxon>Thiotrichaceae</taxon>
        <taxon>Thiothrix</taxon>
    </lineage>
</organism>
<accession>A0A1H4DHH0</accession>
<dbReference type="Proteomes" id="UP000199397">
    <property type="component" value="Unassembled WGS sequence"/>
</dbReference>